<dbReference type="AlphaFoldDB" id="M1WF24"/>
<dbReference type="VEuPathDB" id="FungiDB:CPUR_04382"/>
<keyword evidence="2" id="KW-1185">Reference proteome</keyword>
<evidence type="ECO:0000313" key="2">
    <source>
        <dbReference type="Proteomes" id="UP000016801"/>
    </source>
</evidence>
<dbReference type="EMBL" id="CAGA01000022">
    <property type="protein sequence ID" value="CCE30534.1"/>
    <property type="molecule type" value="Genomic_DNA"/>
</dbReference>
<dbReference type="HOGENOM" id="CLU_3430921_0_0_1"/>
<sequence>MAPLVRVHHGYWIGGSLK</sequence>
<proteinExistence type="predicted"/>
<protein>
    <submittedName>
        <fullName evidence="1">Uncharacterized protein</fullName>
    </submittedName>
</protein>
<organism evidence="1 2">
    <name type="scientific">Claviceps purpurea (strain 20.1)</name>
    <name type="common">Ergot fungus</name>
    <name type="synonym">Sphacelia segetum</name>
    <dbReference type="NCBI Taxonomy" id="1111077"/>
    <lineage>
        <taxon>Eukaryota</taxon>
        <taxon>Fungi</taxon>
        <taxon>Dikarya</taxon>
        <taxon>Ascomycota</taxon>
        <taxon>Pezizomycotina</taxon>
        <taxon>Sordariomycetes</taxon>
        <taxon>Hypocreomycetidae</taxon>
        <taxon>Hypocreales</taxon>
        <taxon>Clavicipitaceae</taxon>
        <taxon>Claviceps</taxon>
    </lineage>
</organism>
<reference evidence="1 2" key="1">
    <citation type="journal article" date="2013" name="PLoS Genet.">
        <title>Plant-symbiotic fungi as chemical engineers: Multi-genome analysis of the Clavicipitaceae reveals dynamics of alkaloid loci.</title>
        <authorList>
            <person name="Schardl C.L."/>
            <person name="Young C.A."/>
            <person name="Hesse U."/>
            <person name="Amyotte S.G."/>
            <person name="Andreeva K."/>
            <person name="Calie P.J."/>
            <person name="Fleetwood D.J."/>
            <person name="Haws D.C."/>
            <person name="Moore N."/>
            <person name="Oeser B."/>
            <person name="Panaccione D.G."/>
            <person name="Schweri K.K."/>
            <person name="Voisey C.R."/>
            <person name="Farman M.L."/>
            <person name="Jaromczyk J.W."/>
            <person name="Roe B.A."/>
            <person name="O'Sullivan D.M."/>
            <person name="Scott B."/>
            <person name="Tudzynski P."/>
            <person name="An Z."/>
            <person name="Arnaoudova E.G."/>
            <person name="Bullock C.T."/>
            <person name="Charlton N.D."/>
            <person name="Chen L."/>
            <person name="Cox M."/>
            <person name="Dinkins R.D."/>
            <person name="Florea S."/>
            <person name="Glenn A.E."/>
            <person name="Gordon A."/>
            <person name="Gueldener U."/>
            <person name="Harris D.R."/>
            <person name="Hollin W."/>
            <person name="Jaromczyk J."/>
            <person name="Johnson R.D."/>
            <person name="Khan A.K."/>
            <person name="Leistner E."/>
            <person name="Leuchtmann A."/>
            <person name="Li C."/>
            <person name="Liu J."/>
            <person name="Liu J."/>
            <person name="Liu M."/>
            <person name="Mace W."/>
            <person name="Machado C."/>
            <person name="Nagabhyru P."/>
            <person name="Pan J."/>
            <person name="Schmid J."/>
            <person name="Sugawara K."/>
            <person name="Steiner U."/>
            <person name="Takach J.E."/>
            <person name="Tanaka E."/>
            <person name="Webb J.S."/>
            <person name="Wilson E.V."/>
            <person name="Wiseman J.L."/>
            <person name="Yoshida R."/>
            <person name="Zeng Z."/>
        </authorList>
    </citation>
    <scope>NUCLEOTIDE SEQUENCE [LARGE SCALE GENOMIC DNA]</scope>
    <source>
        <strain evidence="1 2">20.1</strain>
    </source>
</reference>
<gene>
    <name evidence="1" type="ORF">CPUR_04382</name>
</gene>
<accession>M1WF24</accession>
<comment type="caution">
    <text evidence="1">The sequence shown here is derived from an EMBL/GenBank/DDBJ whole genome shotgun (WGS) entry which is preliminary data.</text>
</comment>
<name>M1WF24_CLAP2</name>
<evidence type="ECO:0000313" key="1">
    <source>
        <dbReference type="EMBL" id="CCE30534.1"/>
    </source>
</evidence>
<dbReference type="Proteomes" id="UP000016801">
    <property type="component" value="Unassembled WGS sequence"/>
</dbReference>